<feature type="region of interest" description="Disordered" evidence="1">
    <location>
        <begin position="1"/>
        <end position="98"/>
    </location>
</feature>
<accession>A0A6V7NW18</accession>
<evidence type="ECO:0000256" key="1">
    <source>
        <dbReference type="SAM" id="MobiDB-lite"/>
    </source>
</evidence>
<name>A0A6V7NW18_ANACO</name>
<dbReference type="EMBL" id="LR862142">
    <property type="protein sequence ID" value="CAD1822757.1"/>
    <property type="molecule type" value="Genomic_DNA"/>
</dbReference>
<gene>
    <name evidence="2" type="ORF">CB5_LOCUS5968</name>
</gene>
<sequence length="344" mass="35643">MARVNRHDIGTGQPGQRAPARDRRVDVRLLRGDGDGEGGVGVHRPTSSSADPDLPRASARPRRPQAAACTGPVLAPAPPSSAAELGSGAPSPRQSFATAAAAAANEAAAGRGGAAWARRRRQRILLHERAVSLELSALDALISACEKVEPINIKVYLNCLWRKLQILTVAAGMAGSSASQKHGNLFPRNDFASDLDVGEHVNKNSIHMVVGAVKDISRSTSLVRNFIDQIYADADAAPTLPPRPAAASFAAAAAAAAKLCRGDGAPSRALPRSSGVPRHARGRCTRRPAGVGVERRRGGGRGRPSSRSAGARNASLSVDVAAEEAHVDPAVSRGRSLSGWPGSS</sequence>
<proteinExistence type="predicted"/>
<organism evidence="2">
    <name type="scientific">Ananas comosus var. bracteatus</name>
    <name type="common">red pineapple</name>
    <dbReference type="NCBI Taxonomy" id="296719"/>
    <lineage>
        <taxon>Eukaryota</taxon>
        <taxon>Viridiplantae</taxon>
        <taxon>Streptophyta</taxon>
        <taxon>Embryophyta</taxon>
        <taxon>Tracheophyta</taxon>
        <taxon>Spermatophyta</taxon>
        <taxon>Magnoliopsida</taxon>
        <taxon>Liliopsida</taxon>
        <taxon>Poales</taxon>
        <taxon>Bromeliaceae</taxon>
        <taxon>Bromelioideae</taxon>
        <taxon>Ananas</taxon>
    </lineage>
</organism>
<evidence type="ECO:0000313" key="2">
    <source>
        <dbReference type="EMBL" id="CAD1822757.1"/>
    </source>
</evidence>
<feature type="region of interest" description="Disordered" evidence="1">
    <location>
        <begin position="263"/>
        <end position="344"/>
    </location>
</feature>
<feature type="compositionally biased region" description="Basic and acidic residues" evidence="1">
    <location>
        <begin position="19"/>
        <end position="34"/>
    </location>
</feature>
<reference evidence="2" key="1">
    <citation type="submission" date="2020-07" db="EMBL/GenBank/DDBJ databases">
        <authorList>
            <person name="Lin J."/>
        </authorList>
    </citation>
    <scope>NUCLEOTIDE SEQUENCE</scope>
</reference>
<feature type="compositionally biased region" description="Low complexity" evidence="1">
    <location>
        <begin position="303"/>
        <end position="312"/>
    </location>
</feature>
<feature type="compositionally biased region" description="Low complexity" evidence="1">
    <location>
        <begin position="80"/>
        <end position="98"/>
    </location>
</feature>
<feature type="compositionally biased region" description="Low complexity" evidence="1">
    <location>
        <begin position="50"/>
        <end position="68"/>
    </location>
</feature>
<protein>
    <submittedName>
        <fullName evidence="2">Uncharacterized protein</fullName>
    </submittedName>
</protein>
<dbReference type="AlphaFoldDB" id="A0A6V7NW18"/>